<evidence type="ECO:0000256" key="2">
    <source>
        <dbReference type="ARBA" id="ARBA00022692"/>
    </source>
</evidence>
<dbReference type="Pfam" id="PF04228">
    <property type="entry name" value="Zn_peptidase"/>
    <property type="match status" value="1"/>
</dbReference>
<dbReference type="GO" id="GO:0016020">
    <property type="term" value="C:membrane"/>
    <property type="evidence" value="ECO:0007669"/>
    <property type="project" value="UniProtKB-SubCell"/>
</dbReference>
<keyword evidence="2 6" id="KW-0812">Transmembrane</keyword>
<evidence type="ECO:0000256" key="6">
    <source>
        <dbReference type="SAM" id="Phobius"/>
    </source>
</evidence>
<dbReference type="STRING" id="995034.SAMN05216219_1782"/>
<evidence type="ECO:0000256" key="5">
    <source>
        <dbReference type="SAM" id="MobiDB-lite"/>
    </source>
</evidence>
<keyword evidence="4 6" id="KW-0472">Membrane</keyword>
<evidence type="ECO:0000256" key="4">
    <source>
        <dbReference type="ARBA" id="ARBA00023136"/>
    </source>
</evidence>
<accession>A0A1I5B7E6</accession>
<dbReference type="AlphaFoldDB" id="A0A1I5B7E6"/>
<dbReference type="Proteomes" id="UP000198867">
    <property type="component" value="Unassembled WGS sequence"/>
</dbReference>
<dbReference type="PANTHER" id="PTHR30168:SF0">
    <property type="entry name" value="INNER MEMBRANE PROTEIN"/>
    <property type="match status" value="1"/>
</dbReference>
<protein>
    <recommendedName>
        <fullName evidence="9">Neutral zinc metallopeptidase</fullName>
    </recommendedName>
</protein>
<evidence type="ECO:0008006" key="9">
    <source>
        <dbReference type="Google" id="ProtNLM"/>
    </source>
</evidence>
<evidence type="ECO:0000313" key="8">
    <source>
        <dbReference type="Proteomes" id="UP000198867"/>
    </source>
</evidence>
<comment type="subcellular location">
    <subcellularLocation>
        <location evidence="1">Membrane</location>
        <topology evidence="1">Single-pass membrane protein</topology>
    </subcellularLocation>
</comment>
<dbReference type="RefSeq" id="WP_090710643.1">
    <property type="nucleotide sequence ID" value="NZ_FOVM01000004.1"/>
</dbReference>
<keyword evidence="8" id="KW-1185">Reference proteome</keyword>
<dbReference type="EMBL" id="FOVM01000004">
    <property type="protein sequence ID" value="SFN70635.1"/>
    <property type="molecule type" value="Genomic_DNA"/>
</dbReference>
<reference evidence="8" key="1">
    <citation type="submission" date="2016-10" db="EMBL/GenBank/DDBJ databases">
        <authorList>
            <person name="Varghese N."/>
            <person name="Submissions S."/>
        </authorList>
    </citation>
    <scope>NUCLEOTIDE SEQUENCE [LARGE SCALE GENOMIC DNA]</scope>
    <source>
        <strain evidence="8">CGMCC 1.11101</strain>
    </source>
</reference>
<sequence>MTFNPDSDISGGNVKRRGRGAAVGGGVGIVGVIVVFVVSQLTGVDIGGLIGGGGQGAPAGPDQAITECKTGEDANENVDCLMQGASASIDDFWVATYPSIASNEYVTPSFVLFDQSTTTGCGAASSATGPFYCPPDATIYIDTSFFQQLRQPPFDTTGGTLAQMYIAAHEWGHHIQNITGIMDSADRTGTGPDSDSVRIELQADCFAGAWVAGASQTDDVSGTKFLEPPTQTQVTDALDAAAAVGDDRIQQGSGQEVNSEAWTHGSSEQRQRWFTTGYENGAAACDTFSVQGSQL</sequence>
<dbReference type="InterPro" id="IPR007343">
    <property type="entry name" value="Uncharacterised_pept_Zn_put"/>
</dbReference>
<name>A0A1I5B7E6_9MICO</name>
<organism evidence="7 8">
    <name type="scientific">Mycetocola miduiensis</name>
    <dbReference type="NCBI Taxonomy" id="995034"/>
    <lineage>
        <taxon>Bacteria</taxon>
        <taxon>Bacillati</taxon>
        <taxon>Actinomycetota</taxon>
        <taxon>Actinomycetes</taxon>
        <taxon>Micrococcales</taxon>
        <taxon>Microbacteriaceae</taxon>
        <taxon>Mycetocola</taxon>
    </lineage>
</organism>
<feature type="region of interest" description="Disordered" evidence="5">
    <location>
        <begin position="249"/>
        <end position="268"/>
    </location>
</feature>
<keyword evidence="3 6" id="KW-1133">Transmembrane helix</keyword>
<feature type="transmembrane region" description="Helical" evidence="6">
    <location>
        <begin position="21"/>
        <end position="41"/>
    </location>
</feature>
<dbReference type="OrthoDB" id="9774900at2"/>
<feature type="compositionally biased region" description="Polar residues" evidence="5">
    <location>
        <begin position="250"/>
        <end position="268"/>
    </location>
</feature>
<proteinExistence type="predicted"/>
<gene>
    <name evidence="7" type="ORF">SAMN05216219_1782</name>
</gene>
<evidence type="ECO:0000256" key="1">
    <source>
        <dbReference type="ARBA" id="ARBA00004167"/>
    </source>
</evidence>
<evidence type="ECO:0000256" key="3">
    <source>
        <dbReference type="ARBA" id="ARBA00022989"/>
    </source>
</evidence>
<dbReference type="PANTHER" id="PTHR30168">
    <property type="entry name" value="PUTATIVE MEMBRANE PROTEIN YPFJ"/>
    <property type="match status" value="1"/>
</dbReference>
<evidence type="ECO:0000313" key="7">
    <source>
        <dbReference type="EMBL" id="SFN70635.1"/>
    </source>
</evidence>